<dbReference type="GO" id="GO:0005615">
    <property type="term" value="C:extracellular space"/>
    <property type="evidence" value="ECO:0007669"/>
    <property type="project" value="TreeGrafter"/>
</dbReference>
<dbReference type="PANTHER" id="PTHR21131:SF0">
    <property type="entry name" value="GEO10195P1-RELATED"/>
    <property type="match status" value="1"/>
</dbReference>
<dbReference type="KEGG" id="scl:sce1542"/>
<accession>A9FCV1</accession>
<feature type="compositionally biased region" description="Low complexity" evidence="1">
    <location>
        <begin position="1"/>
        <end position="10"/>
    </location>
</feature>
<organism evidence="3 4">
    <name type="scientific">Sorangium cellulosum (strain So ce56)</name>
    <name type="common">Polyangium cellulosum (strain So ce56)</name>
    <dbReference type="NCBI Taxonomy" id="448385"/>
    <lineage>
        <taxon>Bacteria</taxon>
        <taxon>Pseudomonadati</taxon>
        <taxon>Myxococcota</taxon>
        <taxon>Polyangia</taxon>
        <taxon>Polyangiales</taxon>
        <taxon>Polyangiaceae</taxon>
        <taxon>Sorangium</taxon>
    </lineage>
</organism>
<dbReference type="SMART" id="SM00280">
    <property type="entry name" value="KAZAL"/>
    <property type="match status" value="3"/>
</dbReference>
<dbReference type="InterPro" id="IPR053265">
    <property type="entry name" value="Serpin"/>
</dbReference>
<dbReference type="CDD" id="cd00104">
    <property type="entry name" value="KAZAL_FS"/>
    <property type="match status" value="3"/>
</dbReference>
<dbReference type="InterPro" id="IPR002350">
    <property type="entry name" value="Kazal_dom"/>
</dbReference>
<dbReference type="PROSITE" id="PS51465">
    <property type="entry name" value="KAZAL_2"/>
    <property type="match status" value="3"/>
</dbReference>
<dbReference type="EMBL" id="AM746676">
    <property type="protein sequence ID" value="CAN91700.1"/>
    <property type="molecule type" value="Genomic_DNA"/>
</dbReference>
<evidence type="ECO:0000259" key="2">
    <source>
        <dbReference type="PROSITE" id="PS51465"/>
    </source>
</evidence>
<name>A9FCV1_SORC5</name>
<dbReference type="BioCyc" id="SCEL448385:SCE_RS50495-MONOMER"/>
<dbReference type="PANTHER" id="PTHR21131">
    <property type="entry name" value="SERINE-TYPE ENDOPEPTIDASE INHIBITOR"/>
    <property type="match status" value="1"/>
</dbReference>
<reference evidence="3 4" key="1">
    <citation type="journal article" date="2007" name="Nat. Biotechnol.">
        <title>Complete genome sequence of the myxobacterium Sorangium cellulosum.</title>
        <authorList>
            <person name="Schneiker S."/>
            <person name="Perlova O."/>
            <person name="Kaiser O."/>
            <person name="Gerth K."/>
            <person name="Alici A."/>
            <person name="Altmeyer M.O."/>
            <person name="Bartels D."/>
            <person name="Bekel T."/>
            <person name="Beyer S."/>
            <person name="Bode E."/>
            <person name="Bode H.B."/>
            <person name="Bolten C.J."/>
            <person name="Choudhuri J.V."/>
            <person name="Doss S."/>
            <person name="Elnakady Y.A."/>
            <person name="Frank B."/>
            <person name="Gaigalat L."/>
            <person name="Goesmann A."/>
            <person name="Groeger C."/>
            <person name="Gross F."/>
            <person name="Jelsbak L."/>
            <person name="Jelsbak L."/>
            <person name="Kalinowski J."/>
            <person name="Kegler C."/>
            <person name="Knauber T."/>
            <person name="Konietzny S."/>
            <person name="Kopp M."/>
            <person name="Krause L."/>
            <person name="Krug D."/>
            <person name="Linke B."/>
            <person name="Mahmud T."/>
            <person name="Martinez-Arias R."/>
            <person name="McHardy A.C."/>
            <person name="Merai M."/>
            <person name="Meyer F."/>
            <person name="Mormann S."/>
            <person name="Munoz-Dorado J."/>
            <person name="Perez J."/>
            <person name="Pradella S."/>
            <person name="Rachid S."/>
            <person name="Raddatz G."/>
            <person name="Rosenau F."/>
            <person name="Rueckert C."/>
            <person name="Sasse F."/>
            <person name="Scharfe M."/>
            <person name="Schuster S.C."/>
            <person name="Suen G."/>
            <person name="Treuner-Lange A."/>
            <person name="Velicer G.J."/>
            <person name="Vorholter F.-J."/>
            <person name="Weissman K.J."/>
            <person name="Welch R.D."/>
            <person name="Wenzel S.C."/>
            <person name="Whitworth D.E."/>
            <person name="Wilhelm S."/>
            <person name="Wittmann C."/>
            <person name="Bloecker H."/>
            <person name="Puehler A."/>
            <person name="Mueller R."/>
        </authorList>
    </citation>
    <scope>NUCLEOTIDE SEQUENCE [LARGE SCALE GENOMIC DNA]</scope>
    <source>
        <strain evidence="4">So ce56</strain>
    </source>
</reference>
<sequence length="461" mass="47493">MTGWTGAALPVGGGLVRGGGVGRGAATAEERGEGGAGGGGAKVAVHPRSLPRTAGRSPLRGAVAQVAQALPHLSKPLPDPDRPGTAERREPRKSRVARLLPREPRLRNTATDPRWRVAEASSTRRSPRRATRRSFASTLRMSPPRREVLVHCNRLAGNGAAPWRDIMNVQRRINNHRFASALWLALSMAPFAAGCQVEVADEAVEPIASEAQEARAGGTISVALCGGLLGLTCKPGFFCDYEIDAMCGAGDQWGACTPIPKMCTKEYDPVCGCDGKTYGNECAANAAGVSVASLGACGAPEEQACGGIAGLVCERGFFCDYGPEAQCGAGDQTGTCERIPEACLDVYDPVCGCDGKTYGNACYANAAGVSVASSGECGDVGEQACGGIAGLACERGFFCDYSPEAQCGAGDQMGTCEPTPQACLHVYDPVCGCDGRTYSNACTANAAGVSVASRGACDARL</sequence>
<proteinExistence type="predicted"/>
<evidence type="ECO:0000313" key="4">
    <source>
        <dbReference type="Proteomes" id="UP000002139"/>
    </source>
</evidence>
<evidence type="ECO:0000313" key="3">
    <source>
        <dbReference type="EMBL" id="CAN91700.1"/>
    </source>
</evidence>
<feature type="domain" description="Kazal-like" evidence="2">
    <location>
        <begin position="410"/>
        <end position="459"/>
    </location>
</feature>
<evidence type="ECO:0000256" key="1">
    <source>
        <dbReference type="SAM" id="MobiDB-lite"/>
    </source>
</evidence>
<gene>
    <name evidence="3" type="ordered locus">sce1542</name>
</gene>
<protein>
    <submittedName>
        <fullName evidence="3">Protease inhibitor</fullName>
    </submittedName>
</protein>
<dbReference type="Gene3D" id="3.30.60.30">
    <property type="match status" value="3"/>
</dbReference>
<dbReference type="SUPFAM" id="SSF100895">
    <property type="entry name" value="Kazal-type serine protease inhibitors"/>
    <property type="match status" value="3"/>
</dbReference>
<dbReference type="STRING" id="448385.sce1542"/>
<dbReference type="Pfam" id="PF00050">
    <property type="entry name" value="Kazal_1"/>
    <property type="match status" value="3"/>
</dbReference>
<feature type="domain" description="Kazal-like" evidence="2">
    <location>
        <begin position="250"/>
        <end position="299"/>
    </location>
</feature>
<feature type="compositionally biased region" description="Gly residues" evidence="1">
    <location>
        <begin position="11"/>
        <end position="23"/>
    </location>
</feature>
<dbReference type="HOGENOM" id="CLU_047557_0_0_7"/>
<dbReference type="Proteomes" id="UP000002139">
    <property type="component" value="Chromosome"/>
</dbReference>
<keyword evidence="4" id="KW-1185">Reference proteome</keyword>
<dbReference type="AlphaFoldDB" id="A9FCV1"/>
<dbReference type="InterPro" id="IPR036058">
    <property type="entry name" value="Kazal_dom_sf"/>
</dbReference>
<feature type="compositionally biased region" description="Basic and acidic residues" evidence="1">
    <location>
        <begin position="78"/>
        <end position="90"/>
    </location>
</feature>
<feature type="domain" description="Kazal-like" evidence="2">
    <location>
        <begin position="330"/>
        <end position="379"/>
    </location>
</feature>
<feature type="region of interest" description="Disordered" evidence="1">
    <location>
        <begin position="1"/>
        <end position="136"/>
    </location>
</feature>
<dbReference type="eggNOG" id="ENOG50334MP">
    <property type="taxonomic scope" value="Bacteria"/>
</dbReference>